<dbReference type="InterPro" id="IPR042650">
    <property type="entry name" value="Asz1_SAM"/>
</dbReference>
<dbReference type="Gene3D" id="1.10.150.50">
    <property type="entry name" value="Transcription Factor, Ets-1"/>
    <property type="match status" value="1"/>
</dbReference>
<organism evidence="23 24">
    <name type="scientific">Stegodyphus mimosarum</name>
    <name type="common">African social velvet spider</name>
    <dbReference type="NCBI Taxonomy" id="407821"/>
    <lineage>
        <taxon>Eukaryota</taxon>
        <taxon>Metazoa</taxon>
        <taxon>Ecdysozoa</taxon>
        <taxon>Arthropoda</taxon>
        <taxon>Chelicerata</taxon>
        <taxon>Arachnida</taxon>
        <taxon>Araneae</taxon>
        <taxon>Araneomorphae</taxon>
        <taxon>Entelegynae</taxon>
        <taxon>Eresoidea</taxon>
        <taxon>Eresidae</taxon>
        <taxon>Stegodyphus</taxon>
    </lineage>
</organism>
<dbReference type="GO" id="GO:0007283">
    <property type="term" value="P:spermatogenesis"/>
    <property type="evidence" value="ECO:0007669"/>
    <property type="project" value="UniProtKB-KW"/>
</dbReference>
<keyword evidence="24" id="KW-1185">Reference proteome</keyword>
<dbReference type="PROSITE" id="PS50105">
    <property type="entry name" value="SAM_DOMAIN"/>
    <property type="match status" value="1"/>
</dbReference>
<feature type="repeat" description="ANK" evidence="20">
    <location>
        <begin position="38"/>
        <end position="70"/>
    </location>
</feature>
<evidence type="ECO:0000256" key="4">
    <source>
        <dbReference type="ARBA" id="ARBA00020117"/>
    </source>
</evidence>
<feature type="domain" description="SAM" evidence="22">
    <location>
        <begin position="165"/>
        <end position="228"/>
    </location>
</feature>
<comment type="subcellular location">
    <subcellularLocation>
        <location evidence="2">Cytoplasm</location>
    </subcellularLocation>
    <subcellularLocation>
        <location evidence="1">Target cell membrane</location>
    </subcellularLocation>
</comment>
<evidence type="ECO:0000256" key="6">
    <source>
        <dbReference type="ARBA" id="ARBA00022483"/>
    </source>
</evidence>
<keyword evidence="13" id="KW-0744">Spermatogenesis</keyword>
<dbReference type="InterPro" id="IPR013761">
    <property type="entry name" value="SAM/pointed_sf"/>
</dbReference>
<keyword evidence="21" id="KW-0175">Coiled coil</keyword>
<dbReference type="SMART" id="SM00454">
    <property type="entry name" value="SAM"/>
    <property type="match status" value="1"/>
</dbReference>
<evidence type="ECO:0000256" key="18">
    <source>
        <dbReference type="ARBA" id="ARBA00023298"/>
    </source>
</evidence>
<dbReference type="PANTHER" id="PTHR24157">
    <property type="entry name" value="ANKYRIN REPEAT, SAM AND BASIC LEUCINE ZIPPER DOMAIN-CONTAINING PROTEIN 1"/>
    <property type="match status" value="1"/>
</dbReference>
<keyword evidence="17" id="KW-0469">Meiosis</keyword>
<dbReference type="PROSITE" id="PS50088">
    <property type="entry name" value="ANK_REPEAT"/>
    <property type="match status" value="2"/>
</dbReference>
<keyword evidence="10" id="KW-0528">Neurotoxin</keyword>
<keyword evidence="14" id="KW-0638">Presynaptic neurotoxin</keyword>
<keyword evidence="18" id="KW-1053">Target membrane</keyword>
<evidence type="ECO:0000256" key="8">
    <source>
        <dbReference type="ARBA" id="ARBA00022537"/>
    </source>
</evidence>
<dbReference type="STRING" id="407821.A0A087UYV9"/>
<keyword evidence="12" id="KW-0221">Differentiation</keyword>
<dbReference type="GO" id="GO:0044231">
    <property type="term" value="C:host cell presynaptic membrane"/>
    <property type="evidence" value="ECO:0007669"/>
    <property type="project" value="UniProtKB-KW"/>
</dbReference>
<keyword evidence="9" id="KW-0597">Phosphoprotein</keyword>
<dbReference type="Pfam" id="PF00536">
    <property type="entry name" value="SAM_1"/>
    <property type="match status" value="1"/>
</dbReference>
<evidence type="ECO:0000256" key="7">
    <source>
        <dbReference type="ARBA" id="ARBA00022490"/>
    </source>
</evidence>
<keyword evidence="6" id="KW-0268">Exocytosis</keyword>
<accession>A0A087UYV9</accession>
<evidence type="ECO:0000256" key="5">
    <source>
        <dbReference type="ARBA" id="ARBA00022473"/>
    </source>
</evidence>
<proteinExistence type="predicted"/>
<evidence type="ECO:0000256" key="21">
    <source>
        <dbReference type="SAM" id="Coils"/>
    </source>
</evidence>
<reference evidence="23 24" key="1">
    <citation type="submission" date="2013-11" db="EMBL/GenBank/DDBJ databases">
        <title>Genome sequencing of Stegodyphus mimosarum.</title>
        <authorList>
            <person name="Bechsgaard J."/>
        </authorList>
    </citation>
    <scope>NUCLEOTIDE SEQUENCE [LARGE SCALE GENOMIC DNA]</scope>
</reference>
<comment type="subunit">
    <text evidence="3">Interacts with DDX4, PIWIL1, RANBP9 and TDRD1.</text>
</comment>
<dbReference type="OMA" id="HAANENK"/>
<keyword evidence="16" id="KW-0943">RNA-mediated gene silencing</keyword>
<evidence type="ECO:0000256" key="11">
    <source>
        <dbReference type="ARBA" id="ARBA00022737"/>
    </source>
</evidence>
<keyword evidence="10" id="KW-0800">Toxin</keyword>
<keyword evidence="8" id="KW-1052">Target cell membrane</keyword>
<evidence type="ECO:0000256" key="20">
    <source>
        <dbReference type="PROSITE-ProRule" id="PRU00023"/>
    </source>
</evidence>
<evidence type="ECO:0000256" key="2">
    <source>
        <dbReference type="ARBA" id="ARBA00004496"/>
    </source>
</evidence>
<evidence type="ECO:0000256" key="16">
    <source>
        <dbReference type="ARBA" id="ARBA00023158"/>
    </source>
</evidence>
<evidence type="ECO:0000256" key="19">
    <source>
        <dbReference type="ARBA" id="ARBA00030354"/>
    </source>
</evidence>
<evidence type="ECO:0000256" key="3">
    <source>
        <dbReference type="ARBA" id="ARBA00011479"/>
    </source>
</evidence>
<dbReference type="GO" id="GO:0031047">
    <property type="term" value="P:regulatory ncRNA-mediated gene silencing"/>
    <property type="evidence" value="ECO:0007669"/>
    <property type="project" value="UniProtKB-KW"/>
</dbReference>
<keyword evidence="8" id="KW-0472">Membrane</keyword>
<keyword evidence="15 20" id="KW-0040">ANK repeat</keyword>
<dbReference type="GO" id="GO:0044218">
    <property type="term" value="C:other organism cell membrane"/>
    <property type="evidence" value="ECO:0007669"/>
    <property type="project" value="UniProtKB-KW"/>
</dbReference>
<evidence type="ECO:0000313" key="24">
    <source>
        <dbReference type="Proteomes" id="UP000054359"/>
    </source>
</evidence>
<evidence type="ECO:0000256" key="12">
    <source>
        <dbReference type="ARBA" id="ARBA00022782"/>
    </source>
</evidence>
<evidence type="ECO:0000256" key="14">
    <source>
        <dbReference type="ARBA" id="ARBA00023028"/>
    </source>
</evidence>
<evidence type="ECO:0000256" key="15">
    <source>
        <dbReference type="ARBA" id="ARBA00023043"/>
    </source>
</evidence>
<name>A0A087UYV9_STEMI</name>
<evidence type="ECO:0000259" key="22">
    <source>
        <dbReference type="PROSITE" id="PS50105"/>
    </source>
</evidence>
<gene>
    <name evidence="23" type="ORF">X975_07276</name>
</gene>
<dbReference type="Pfam" id="PF12796">
    <property type="entry name" value="Ank_2"/>
    <property type="match status" value="1"/>
</dbReference>
<dbReference type="InterPro" id="IPR036770">
    <property type="entry name" value="Ankyrin_rpt-contain_sf"/>
</dbReference>
<evidence type="ECO:0000256" key="10">
    <source>
        <dbReference type="ARBA" id="ARBA00022699"/>
    </source>
</evidence>
<dbReference type="InterPro" id="IPR001660">
    <property type="entry name" value="SAM"/>
</dbReference>
<protein>
    <recommendedName>
        <fullName evidence="4">Ankyrin repeat, SAM and basic leucine zipper domain-containing protein 1</fullName>
    </recommendedName>
    <alternativeName>
        <fullName evidence="19">Germ cell-specific ankyrin, SAM and basic leucine zipper domain-containing protein</fullName>
    </alternativeName>
</protein>
<evidence type="ECO:0000256" key="17">
    <source>
        <dbReference type="ARBA" id="ARBA00023254"/>
    </source>
</evidence>
<keyword evidence="5" id="KW-0217">Developmental protein</keyword>
<dbReference type="GO" id="GO:0006887">
    <property type="term" value="P:exocytosis"/>
    <property type="evidence" value="ECO:0007669"/>
    <property type="project" value="UniProtKB-KW"/>
</dbReference>
<dbReference type="SUPFAM" id="SSF48403">
    <property type="entry name" value="Ankyrin repeat"/>
    <property type="match status" value="1"/>
</dbReference>
<evidence type="ECO:0000256" key="13">
    <source>
        <dbReference type="ARBA" id="ARBA00022871"/>
    </source>
</evidence>
<dbReference type="InterPro" id="IPR002110">
    <property type="entry name" value="Ankyrin_rpt"/>
</dbReference>
<dbReference type="GO" id="GO:0030154">
    <property type="term" value="P:cell differentiation"/>
    <property type="evidence" value="ECO:0007669"/>
    <property type="project" value="UniProtKB-KW"/>
</dbReference>
<evidence type="ECO:0000313" key="23">
    <source>
        <dbReference type="EMBL" id="KFM82548.1"/>
    </source>
</evidence>
<dbReference type="OrthoDB" id="448455at2759"/>
<dbReference type="PANTHER" id="PTHR24157:SF3">
    <property type="entry name" value="ANKYRIN REPEAT, SAM AND BASIC LEUCINE ZIPPER DOMAIN-CONTAINING PROTEIN 1"/>
    <property type="match status" value="1"/>
</dbReference>
<feature type="coiled-coil region" evidence="21">
    <location>
        <begin position="290"/>
        <end position="324"/>
    </location>
</feature>
<keyword evidence="7" id="KW-0963">Cytoplasm</keyword>
<evidence type="ECO:0000256" key="1">
    <source>
        <dbReference type="ARBA" id="ARBA00004175"/>
    </source>
</evidence>
<evidence type="ECO:0000256" key="9">
    <source>
        <dbReference type="ARBA" id="ARBA00022553"/>
    </source>
</evidence>
<dbReference type="SUPFAM" id="SSF47769">
    <property type="entry name" value="SAM/Pointed domain"/>
    <property type="match status" value="1"/>
</dbReference>
<dbReference type="GO" id="GO:0051321">
    <property type="term" value="P:meiotic cell cycle"/>
    <property type="evidence" value="ECO:0007669"/>
    <property type="project" value="UniProtKB-KW"/>
</dbReference>
<dbReference type="Proteomes" id="UP000054359">
    <property type="component" value="Unassembled WGS sequence"/>
</dbReference>
<feature type="non-terminal residue" evidence="23">
    <location>
        <position position="388"/>
    </location>
</feature>
<dbReference type="SMART" id="SM00248">
    <property type="entry name" value="ANK"/>
    <property type="match status" value="4"/>
</dbReference>
<dbReference type="Pfam" id="PF00023">
    <property type="entry name" value="Ank"/>
    <property type="match status" value="1"/>
</dbReference>
<dbReference type="EMBL" id="KK122345">
    <property type="protein sequence ID" value="KFM82548.1"/>
    <property type="molecule type" value="Genomic_DNA"/>
</dbReference>
<sequence length="388" mass="43564">MFTPLMAVCASTKNEEDLLKCCSLLLKYGAKVNAYERHLTTPLMFAAREGHAQLVKELLDHDADPNMKDNRGNTALAWAASCGHGQVVRHLVEKGADVNIFNNVGLTAVELAYENGHNEVVSLLQKGHFAKDRPSETSASEMVTTHSSKSISQMSKSFPNVKNYVKLGDLDLFLTGIGLKEFLPVFSEHQLNFHDLLIMNDEELEKVGIKQVGVRKKILEACKAVHKKEWQDSSLPNLKQCHYISCPDAVAMMANIAKHLKYISISVNYIRLQIQSNPRILELSQDSANVHDLIDEMEDSLKNVRNLNDELRFFKMHLEKVQDKVQYIPADLIVETVPQKTKGRKVHTAIAIVVTSAIIVGILWKHPVTLNSIQSCIQIKVPQIPFLR</sequence>
<keyword evidence="11" id="KW-0677">Repeat</keyword>
<dbReference type="GO" id="GO:0071546">
    <property type="term" value="C:pi-body"/>
    <property type="evidence" value="ECO:0007669"/>
    <property type="project" value="TreeGrafter"/>
</dbReference>
<dbReference type="Gene3D" id="1.25.40.20">
    <property type="entry name" value="Ankyrin repeat-containing domain"/>
    <property type="match status" value="1"/>
</dbReference>
<dbReference type="PROSITE" id="PS50297">
    <property type="entry name" value="ANK_REP_REGION"/>
    <property type="match status" value="2"/>
</dbReference>
<dbReference type="AlphaFoldDB" id="A0A087UYV9"/>
<dbReference type="CDD" id="cd09521">
    <property type="entry name" value="SAM_ASZ1"/>
    <property type="match status" value="1"/>
</dbReference>
<feature type="repeat" description="ANK" evidence="20">
    <location>
        <begin position="71"/>
        <end position="103"/>
    </location>
</feature>